<keyword evidence="8" id="KW-0346">Stress response</keyword>
<comment type="similarity">
    <text evidence="1">Belongs to the heat shock protein 90 family.</text>
</comment>
<dbReference type="OMA" id="HMERLMA"/>
<dbReference type="HAMAP" id="MF_00505">
    <property type="entry name" value="HSP90"/>
    <property type="match status" value="1"/>
</dbReference>
<dbReference type="Gene3D" id="1.20.120.790">
    <property type="entry name" value="Heat shock protein 90, C-terminal domain"/>
    <property type="match status" value="1"/>
</dbReference>
<dbReference type="InterPro" id="IPR036890">
    <property type="entry name" value="HATPase_C_sf"/>
</dbReference>
<evidence type="ECO:0000256" key="3">
    <source>
        <dbReference type="ARBA" id="ARBA00022840"/>
    </source>
</evidence>
<dbReference type="PIRSF" id="PIRSF002583">
    <property type="entry name" value="Hsp90"/>
    <property type="match status" value="1"/>
</dbReference>
<dbReference type="AlphaFoldDB" id="A0A139A434"/>
<dbReference type="Gene3D" id="3.40.50.11260">
    <property type="match status" value="1"/>
</dbReference>
<dbReference type="CDD" id="cd16927">
    <property type="entry name" value="HATPase_Hsp90-like"/>
    <property type="match status" value="1"/>
</dbReference>
<organism evidence="8 9">
    <name type="scientific">Gonapodya prolifera (strain JEL478)</name>
    <name type="common">Monoblepharis prolifera</name>
    <dbReference type="NCBI Taxonomy" id="1344416"/>
    <lineage>
        <taxon>Eukaryota</taxon>
        <taxon>Fungi</taxon>
        <taxon>Fungi incertae sedis</taxon>
        <taxon>Chytridiomycota</taxon>
        <taxon>Chytridiomycota incertae sedis</taxon>
        <taxon>Monoblepharidomycetes</taxon>
        <taxon>Monoblepharidales</taxon>
        <taxon>Gonapodyaceae</taxon>
        <taxon>Gonapodya</taxon>
    </lineage>
</organism>
<feature type="binding site" evidence="5">
    <location>
        <position position="420"/>
    </location>
    <ligand>
        <name>ATP</name>
        <dbReference type="ChEBI" id="CHEBI:30616"/>
    </ligand>
</feature>
<feature type="compositionally biased region" description="Basic and acidic residues" evidence="6">
    <location>
        <begin position="735"/>
        <end position="750"/>
    </location>
</feature>
<proteinExistence type="inferred from homology"/>
<dbReference type="InterPro" id="IPR037196">
    <property type="entry name" value="HSP90_C"/>
</dbReference>
<feature type="binding site" evidence="5">
    <location>
        <position position="131"/>
    </location>
    <ligand>
        <name>ATP</name>
        <dbReference type="ChEBI" id="CHEBI:30616"/>
    </ligand>
</feature>
<dbReference type="InterPro" id="IPR020568">
    <property type="entry name" value="Ribosomal_Su5_D2-typ_SF"/>
</dbReference>
<dbReference type="GO" id="GO:0140662">
    <property type="term" value="F:ATP-dependent protein folding chaperone"/>
    <property type="evidence" value="ECO:0007669"/>
    <property type="project" value="InterPro"/>
</dbReference>
<keyword evidence="2 5" id="KW-0547">Nucleotide-binding</keyword>
<feature type="region of interest" description="Disordered" evidence="6">
    <location>
        <begin position="729"/>
        <end position="793"/>
    </location>
</feature>
<feature type="compositionally biased region" description="Basic and acidic residues" evidence="6">
    <location>
        <begin position="780"/>
        <end position="793"/>
    </location>
</feature>
<dbReference type="SUPFAM" id="SSF54211">
    <property type="entry name" value="Ribosomal protein S5 domain 2-like"/>
    <property type="match status" value="1"/>
</dbReference>
<dbReference type="STRING" id="1344416.A0A139A434"/>
<reference evidence="8 9" key="1">
    <citation type="journal article" date="2015" name="Genome Biol. Evol.">
        <title>Phylogenomic analyses indicate that early fungi evolved digesting cell walls of algal ancestors of land plants.</title>
        <authorList>
            <person name="Chang Y."/>
            <person name="Wang S."/>
            <person name="Sekimoto S."/>
            <person name="Aerts A.L."/>
            <person name="Choi C."/>
            <person name="Clum A."/>
            <person name="LaButti K.M."/>
            <person name="Lindquist E.A."/>
            <person name="Yee Ngan C."/>
            <person name="Ohm R.A."/>
            <person name="Salamov A.A."/>
            <person name="Grigoriev I.V."/>
            <person name="Spatafora J.W."/>
            <person name="Berbee M.L."/>
        </authorList>
    </citation>
    <scope>NUCLEOTIDE SEQUENCE [LARGE SCALE GENOMIC DNA]</scope>
    <source>
        <strain evidence="8 9">JEL478</strain>
    </source>
</reference>
<dbReference type="InterPro" id="IPR020575">
    <property type="entry name" value="Hsp90_N"/>
</dbReference>
<feature type="binding site" evidence="5">
    <location>
        <position position="219"/>
    </location>
    <ligand>
        <name>ATP</name>
        <dbReference type="ChEBI" id="CHEBI:30616"/>
    </ligand>
</feature>
<feature type="region of interest" description="Disordered" evidence="6">
    <location>
        <begin position="267"/>
        <end position="287"/>
    </location>
</feature>
<dbReference type="SUPFAM" id="SSF110942">
    <property type="entry name" value="HSP90 C-terminal domain"/>
    <property type="match status" value="1"/>
</dbReference>
<sequence>MRRQFLLLALFAAAFAIAATPLVSAESDAVPEHHFEGIPDEKLAQIHKTAETFQFQTEVTKVLNILINSLYKSKEIFLRELISNGADALDKIRFISLTDKEALSSNDYLNITIRADKEAKTLTIRDSGIGMTKNDLIRNLGTIAKSGTSDFLHALENNTADMNLIGQFGVGFYSIYLVADTVSVVSKNNADKQHIWESTAENSFTVVEDPRGNTLGRGTEITLYLKDNAMEFLEDEKLKTLVHKYSQFINFPIYLWTTKIVTEQVPDSDATPIEPKEKTETSEDDLEVEDVIEEEAPKLKTIAKEVGDYEVMNENKPLWVRKRKEITEQEYKDFYTAFTKDKEAPAAWIHFKAEGEHEFRSLLYAPAKGGNLNSIDHVWNIKLYVRRVFITDELPGFLPRWLTFLKGLVDSDDFPLNVSRETLQNSDILKFIKGKIISKALEMFKTLSYDEEKYKPFLKEYGTHLKVGIIEDRSHAKKLMKLVRFASTAHNFTSLDSYVNRMKSKQAQIYVMTGESIDEMKISPFVEKVVARGYEVLLAEDPIDEYLFQNIFEYEGKPFQNVAKVGLKFGDESEDEAKQLKDAEEKYKPLTEFLQATLSEFVEKVVISNRLTKSPAAIVASSWGWTAHTEKLMTSQAFANKDDQMAKIYRAQKKNLEINDRHPVIEGLLKKIEAGNPDPDTIDVARTVYETALLRSGYPLPDMEKFSSRIDRIVRAFLGVDEAEEAKVEITPAKPKSDEEKKDEKEKTLATDEDSDVSDIFGEVPEDIVPPIEESSDEEAPAREQPHHDHDEL</sequence>
<dbReference type="SUPFAM" id="SSF55874">
    <property type="entry name" value="ATPase domain of HSP90 chaperone/DNA topoisomerase II/histidine kinase"/>
    <property type="match status" value="1"/>
</dbReference>
<evidence type="ECO:0000256" key="2">
    <source>
        <dbReference type="ARBA" id="ARBA00022741"/>
    </source>
</evidence>
<feature type="signal peptide" evidence="7">
    <location>
        <begin position="1"/>
        <end position="25"/>
    </location>
</feature>
<dbReference type="GO" id="GO:0051082">
    <property type="term" value="F:unfolded protein binding"/>
    <property type="evidence" value="ECO:0007669"/>
    <property type="project" value="InterPro"/>
</dbReference>
<keyword evidence="7" id="KW-0732">Signal</keyword>
<feature type="binding site" evidence="5">
    <location>
        <position position="139"/>
    </location>
    <ligand>
        <name>ATP</name>
        <dbReference type="ChEBI" id="CHEBI:30616"/>
    </ligand>
</feature>
<dbReference type="InterPro" id="IPR001404">
    <property type="entry name" value="Hsp90_fam"/>
</dbReference>
<dbReference type="NCBIfam" id="NF003555">
    <property type="entry name" value="PRK05218.1"/>
    <property type="match status" value="1"/>
</dbReference>
<feature type="binding site" evidence="5">
    <location>
        <begin position="167"/>
        <end position="172"/>
    </location>
    <ligand>
        <name>ATP</name>
        <dbReference type="ChEBI" id="CHEBI:30616"/>
    </ligand>
</feature>
<evidence type="ECO:0000256" key="4">
    <source>
        <dbReference type="ARBA" id="ARBA00023186"/>
    </source>
</evidence>
<evidence type="ECO:0000256" key="6">
    <source>
        <dbReference type="SAM" id="MobiDB-lite"/>
    </source>
</evidence>
<protein>
    <submittedName>
        <fullName evidence="8">Heat shock protein</fullName>
    </submittedName>
</protein>
<gene>
    <name evidence="8" type="ORF">M427DRAFT_60702</name>
</gene>
<feature type="chain" id="PRO_5007295902" evidence="7">
    <location>
        <begin position="26"/>
        <end position="793"/>
    </location>
</feature>
<dbReference type="Gene3D" id="3.30.230.80">
    <property type="match status" value="1"/>
</dbReference>
<dbReference type="Gene3D" id="3.30.565.10">
    <property type="entry name" value="Histidine kinase-like ATPase, C-terminal domain"/>
    <property type="match status" value="1"/>
</dbReference>
<name>A0A139A434_GONPJ</name>
<accession>A0A139A434</accession>
<dbReference type="FunFam" id="3.30.565.10:FF:000005">
    <property type="entry name" value="Heat shock protein 90"/>
    <property type="match status" value="1"/>
</dbReference>
<keyword evidence="3 5" id="KW-0067">ATP-binding</keyword>
<dbReference type="PANTHER" id="PTHR11528">
    <property type="entry name" value="HEAT SHOCK PROTEIN 90 FAMILY MEMBER"/>
    <property type="match status" value="1"/>
</dbReference>
<evidence type="ECO:0000256" key="1">
    <source>
        <dbReference type="ARBA" id="ARBA00008239"/>
    </source>
</evidence>
<dbReference type="EMBL" id="KQ965802">
    <property type="protein sequence ID" value="KXS11474.1"/>
    <property type="molecule type" value="Genomic_DNA"/>
</dbReference>
<dbReference type="Pfam" id="PF00183">
    <property type="entry name" value="HSP90"/>
    <property type="match status" value="1"/>
</dbReference>
<dbReference type="Proteomes" id="UP000070544">
    <property type="component" value="Unassembled WGS sequence"/>
</dbReference>
<keyword evidence="9" id="KW-1185">Reference proteome</keyword>
<evidence type="ECO:0000313" key="8">
    <source>
        <dbReference type="EMBL" id="KXS11474.1"/>
    </source>
</evidence>
<dbReference type="GO" id="GO:0005524">
    <property type="term" value="F:ATP binding"/>
    <property type="evidence" value="ECO:0007669"/>
    <property type="project" value="UniProtKB-KW"/>
</dbReference>
<feature type="binding site" evidence="5">
    <location>
        <position position="145"/>
    </location>
    <ligand>
        <name>ATP</name>
        <dbReference type="ChEBI" id="CHEBI:30616"/>
    </ligand>
</feature>
<evidence type="ECO:0000256" key="5">
    <source>
        <dbReference type="PIRSR" id="PIRSR002583-1"/>
    </source>
</evidence>
<dbReference type="OrthoDB" id="28737at2759"/>
<keyword evidence="4" id="KW-0143">Chaperone</keyword>
<feature type="binding site" evidence="5">
    <location>
        <begin position="146"/>
        <end position="147"/>
    </location>
    <ligand>
        <name>ATP</name>
        <dbReference type="ChEBI" id="CHEBI:30616"/>
    </ligand>
</feature>
<evidence type="ECO:0000313" key="9">
    <source>
        <dbReference type="Proteomes" id="UP000070544"/>
    </source>
</evidence>
<feature type="binding site" evidence="5">
    <location>
        <position position="80"/>
    </location>
    <ligand>
        <name>ATP</name>
        <dbReference type="ChEBI" id="CHEBI:30616"/>
    </ligand>
</feature>
<evidence type="ECO:0000256" key="7">
    <source>
        <dbReference type="SAM" id="SignalP"/>
    </source>
</evidence>
<dbReference type="Pfam" id="PF13589">
    <property type="entry name" value="HATPase_c_3"/>
    <property type="match status" value="1"/>
</dbReference>
<dbReference type="PRINTS" id="PR00775">
    <property type="entry name" value="HEATSHOCK90"/>
</dbReference>
<feature type="binding site" evidence="5">
    <location>
        <position position="84"/>
    </location>
    <ligand>
        <name>ATP</name>
        <dbReference type="ChEBI" id="CHEBI:30616"/>
    </ligand>
</feature>
<feature type="binding site" evidence="5">
    <location>
        <position position="126"/>
    </location>
    <ligand>
        <name>ATP</name>
        <dbReference type="ChEBI" id="CHEBI:30616"/>
    </ligand>
</feature>
<dbReference type="GO" id="GO:0016887">
    <property type="term" value="F:ATP hydrolysis activity"/>
    <property type="evidence" value="ECO:0007669"/>
    <property type="project" value="InterPro"/>
</dbReference>